<dbReference type="Pfam" id="PF01258">
    <property type="entry name" value="zf-dskA_traR"/>
    <property type="match status" value="1"/>
</dbReference>
<dbReference type="EMBL" id="CP159578">
    <property type="protein sequence ID" value="XCJ80093.1"/>
    <property type="molecule type" value="Genomic_DNA"/>
</dbReference>
<accession>A0AB74UE42</accession>
<dbReference type="PANTHER" id="PTHR38777">
    <property type="entry name" value="FELS-2 PROPHAGE PROTEIN"/>
    <property type="match status" value="1"/>
</dbReference>
<dbReference type="GO" id="GO:1900378">
    <property type="term" value="P:positive regulation of secondary metabolite biosynthetic process"/>
    <property type="evidence" value="ECO:0007669"/>
    <property type="project" value="TreeGrafter"/>
</dbReference>
<evidence type="ECO:0000256" key="3">
    <source>
        <dbReference type="ARBA" id="ARBA00022833"/>
    </source>
</evidence>
<dbReference type="Gene3D" id="1.20.120.910">
    <property type="entry name" value="DksA, coiled-coil domain"/>
    <property type="match status" value="1"/>
</dbReference>
<gene>
    <name evidence="6" type="ORF">ABV408_02685</name>
</gene>
<evidence type="ECO:0000313" key="6">
    <source>
        <dbReference type="EMBL" id="XCJ80093.1"/>
    </source>
</evidence>
<evidence type="ECO:0000259" key="5">
    <source>
        <dbReference type="Pfam" id="PF01258"/>
    </source>
</evidence>
<dbReference type="InterPro" id="IPR000962">
    <property type="entry name" value="Znf_DskA_TraR"/>
</dbReference>
<evidence type="ECO:0000256" key="2">
    <source>
        <dbReference type="ARBA" id="ARBA00022771"/>
    </source>
</evidence>
<sequence length="71" mass="7819">MADLADNAGAVIERHLAQSLARHRLPEAQTGAPECADCGEEIPAARRAAAPWTDTCIDCQSLRERRLRHVR</sequence>
<name>A0AB74UE42_9GAMM</name>
<organism evidence="6">
    <name type="scientific">Salinicola endophyticus</name>
    <dbReference type="NCBI Taxonomy" id="1949083"/>
    <lineage>
        <taxon>Bacteria</taxon>
        <taxon>Pseudomonadati</taxon>
        <taxon>Pseudomonadota</taxon>
        <taxon>Gammaproteobacteria</taxon>
        <taxon>Oceanospirillales</taxon>
        <taxon>Halomonadaceae</taxon>
        <taxon>Salinicola</taxon>
    </lineage>
</organism>
<dbReference type="RefSeq" id="WP_207034515.1">
    <property type="nucleotide sequence ID" value="NZ_CP159578.1"/>
</dbReference>
<dbReference type="PANTHER" id="PTHR38777:SF1">
    <property type="entry name" value="DNAK SUPPRESSOR PROTEIN"/>
    <property type="match status" value="1"/>
</dbReference>
<keyword evidence="1" id="KW-0479">Metal-binding</keyword>
<evidence type="ECO:0000256" key="1">
    <source>
        <dbReference type="ARBA" id="ARBA00022723"/>
    </source>
</evidence>
<reference evidence="6" key="1">
    <citation type="submission" date="2024-06" db="EMBL/GenBank/DDBJ databases">
        <title>Complete genome of Salinicola endophyticus HNIBRBA4755.</title>
        <authorList>
            <person name="Shin S.Y."/>
            <person name="Kang H."/>
            <person name="Song J."/>
        </authorList>
    </citation>
    <scope>NUCLEOTIDE SEQUENCE</scope>
    <source>
        <strain evidence="6">HNIBRBA4755</strain>
    </source>
</reference>
<dbReference type="AlphaFoldDB" id="A0AB74UE42"/>
<dbReference type="PROSITE" id="PS51128">
    <property type="entry name" value="ZF_DKSA_2"/>
    <property type="match status" value="1"/>
</dbReference>
<keyword evidence="3" id="KW-0862">Zinc</keyword>
<dbReference type="SUPFAM" id="SSF57716">
    <property type="entry name" value="Glucocorticoid receptor-like (DNA-binding domain)"/>
    <property type="match status" value="1"/>
</dbReference>
<protein>
    <submittedName>
        <fullName evidence="6">TraR/DksA C4-type zinc finger protein</fullName>
    </submittedName>
</protein>
<keyword evidence="2" id="KW-0863">Zinc-finger</keyword>
<proteinExistence type="predicted"/>
<evidence type="ECO:0000256" key="4">
    <source>
        <dbReference type="PROSITE-ProRule" id="PRU00510"/>
    </source>
</evidence>
<feature type="zinc finger region" description="dksA C4-type" evidence="4">
    <location>
        <begin position="35"/>
        <end position="59"/>
    </location>
</feature>
<dbReference type="GO" id="GO:0008270">
    <property type="term" value="F:zinc ion binding"/>
    <property type="evidence" value="ECO:0007669"/>
    <property type="project" value="UniProtKB-KW"/>
</dbReference>
<feature type="domain" description="Zinc finger DksA/TraR C4-type" evidence="5">
    <location>
        <begin position="35"/>
        <end position="65"/>
    </location>
</feature>